<dbReference type="Proteomes" id="UP000016930">
    <property type="component" value="Unassembled WGS sequence"/>
</dbReference>
<name>M2PFF3_CERS8</name>
<protein>
    <submittedName>
        <fullName evidence="2">Uncharacterized protein</fullName>
    </submittedName>
</protein>
<feature type="compositionally biased region" description="Polar residues" evidence="1">
    <location>
        <begin position="209"/>
        <end position="222"/>
    </location>
</feature>
<proteinExistence type="predicted"/>
<evidence type="ECO:0000313" key="3">
    <source>
        <dbReference type="Proteomes" id="UP000016930"/>
    </source>
</evidence>
<reference evidence="2 3" key="1">
    <citation type="journal article" date="2012" name="Proc. Natl. Acad. Sci. U.S.A.">
        <title>Comparative genomics of Ceriporiopsis subvermispora and Phanerochaete chrysosporium provide insight into selective ligninolysis.</title>
        <authorList>
            <person name="Fernandez-Fueyo E."/>
            <person name="Ruiz-Duenas F.J."/>
            <person name="Ferreira P."/>
            <person name="Floudas D."/>
            <person name="Hibbett D.S."/>
            <person name="Canessa P."/>
            <person name="Larrondo L.F."/>
            <person name="James T.Y."/>
            <person name="Seelenfreund D."/>
            <person name="Lobos S."/>
            <person name="Polanco R."/>
            <person name="Tello M."/>
            <person name="Honda Y."/>
            <person name="Watanabe T."/>
            <person name="Watanabe T."/>
            <person name="Ryu J.S."/>
            <person name="Kubicek C.P."/>
            <person name="Schmoll M."/>
            <person name="Gaskell J."/>
            <person name="Hammel K.E."/>
            <person name="St John F.J."/>
            <person name="Vanden Wymelenberg A."/>
            <person name="Sabat G."/>
            <person name="Splinter BonDurant S."/>
            <person name="Syed K."/>
            <person name="Yadav J.S."/>
            <person name="Doddapaneni H."/>
            <person name="Subramanian V."/>
            <person name="Lavin J.L."/>
            <person name="Oguiza J.A."/>
            <person name="Perez G."/>
            <person name="Pisabarro A.G."/>
            <person name="Ramirez L."/>
            <person name="Santoyo F."/>
            <person name="Master E."/>
            <person name="Coutinho P.M."/>
            <person name="Henrissat B."/>
            <person name="Lombard V."/>
            <person name="Magnuson J.K."/>
            <person name="Kuees U."/>
            <person name="Hori C."/>
            <person name="Igarashi K."/>
            <person name="Samejima M."/>
            <person name="Held B.W."/>
            <person name="Barry K.W."/>
            <person name="LaButti K.M."/>
            <person name="Lapidus A."/>
            <person name="Lindquist E.A."/>
            <person name="Lucas S.M."/>
            <person name="Riley R."/>
            <person name="Salamov A.A."/>
            <person name="Hoffmeister D."/>
            <person name="Schwenk D."/>
            <person name="Hadar Y."/>
            <person name="Yarden O."/>
            <person name="de Vries R.P."/>
            <person name="Wiebenga A."/>
            <person name="Stenlid J."/>
            <person name="Eastwood D."/>
            <person name="Grigoriev I.V."/>
            <person name="Berka R.M."/>
            <person name="Blanchette R.A."/>
            <person name="Kersten P."/>
            <person name="Martinez A.T."/>
            <person name="Vicuna R."/>
            <person name="Cullen D."/>
        </authorList>
    </citation>
    <scope>NUCLEOTIDE SEQUENCE [LARGE SCALE GENOMIC DNA]</scope>
    <source>
        <strain evidence="2 3">B</strain>
    </source>
</reference>
<evidence type="ECO:0000256" key="1">
    <source>
        <dbReference type="SAM" id="MobiDB-lite"/>
    </source>
</evidence>
<keyword evidence="3" id="KW-1185">Reference proteome</keyword>
<dbReference type="AlphaFoldDB" id="M2PFF3"/>
<feature type="region of interest" description="Disordered" evidence="1">
    <location>
        <begin position="199"/>
        <end position="229"/>
    </location>
</feature>
<dbReference type="OrthoDB" id="2912669at2759"/>
<gene>
    <name evidence="2" type="ORF">CERSUDRAFT_86080</name>
</gene>
<organism evidence="2 3">
    <name type="scientific">Ceriporiopsis subvermispora (strain B)</name>
    <name type="common">White-rot fungus</name>
    <name type="synonym">Gelatoporia subvermispora</name>
    <dbReference type="NCBI Taxonomy" id="914234"/>
    <lineage>
        <taxon>Eukaryota</taxon>
        <taxon>Fungi</taxon>
        <taxon>Dikarya</taxon>
        <taxon>Basidiomycota</taxon>
        <taxon>Agaricomycotina</taxon>
        <taxon>Agaricomycetes</taxon>
        <taxon>Polyporales</taxon>
        <taxon>Gelatoporiaceae</taxon>
        <taxon>Gelatoporia</taxon>
    </lineage>
</organism>
<dbReference type="HOGENOM" id="CLU_1209686_0_0_1"/>
<accession>M2PFF3</accession>
<dbReference type="EMBL" id="KB445802">
    <property type="protein sequence ID" value="EMD34664.1"/>
    <property type="molecule type" value="Genomic_DNA"/>
</dbReference>
<evidence type="ECO:0000313" key="2">
    <source>
        <dbReference type="EMBL" id="EMD34664.1"/>
    </source>
</evidence>
<sequence length="229" mass="26382">MFPFIGPASDTHEDANLRKLRDVEMRFKYFPGAGVRYLIRDLGDSVHALSLAFLKGFPDPEGDAGSPNLSRCSALRCISLDSWIHCRHCDYTWMSNALATITSDQMRQIEVRFILDATFLGREEVLNRIPFSQFDIVLSRHQFADVETFQFVFDDDSSRLQWWISELMVRMPILHSQDRIKLHLRDAITVDNQWKDESDTLPLLPPSTQPSADNTVPGQNRNRNQKIRG</sequence>